<organism evidence="2 3">
    <name type="scientific">Lasiosphaeris hirsuta</name>
    <dbReference type="NCBI Taxonomy" id="260670"/>
    <lineage>
        <taxon>Eukaryota</taxon>
        <taxon>Fungi</taxon>
        <taxon>Dikarya</taxon>
        <taxon>Ascomycota</taxon>
        <taxon>Pezizomycotina</taxon>
        <taxon>Sordariomycetes</taxon>
        <taxon>Sordariomycetidae</taxon>
        <taxon>Sordariales</taxon>
        <taxon>Lasiosphaeriaceae</taxon>
        <taxon>Lasiosphaeris</taxon>
    </lineage>
</organism>
<dbReference type="EMBL" id="JAUKUA010000007">
    <property type="protein sequence ID" value="KAK0705483.1"/>
    <property type="molecule type" value="Genomic_DNA"/>
</dbReference>
<feature type="domain" description="DUF6546" evidence="1">
    <location>
        <begin position="286"/>
        <end position="479"/>
    </location>
</feature>
<keyword evidence="3" id="KW-1185">Reference proteome</keyword>
<gene>
    <name evidence="2" type="ORF">B0H67DRAFT_649809</name>
</gene>
<accession>A0AA40DMP2</accession>
<evidence type="ECO:0000313" key="2">
    <source>
        <dbReference type="EMBL" id="KAK0705483.1"/>
    </source>
</evidence>
<evidence type="ECO:0000259" key="1">
    <source>
        <dbReference type="Pfam" id="PF20183"/>
    </source>
</evidence>
<dbReference type="Proteomes" id="UP001172102">
    <property type="component" value="Unassembled WGS sequence"/>
</dbReference>
<proteinExistence type="predicted"/>
<dbReference type="Pfam" id="PF20183">
    <property type="entry name" value="DUF6546"/>
    <property type="match status" value="1"/>
</dbReference>
<evidence type="ECO:0000313" key="3">
    <source>
        <dbReference type="Proteomes" id="UP001172102"/>
    </source>
</evidence>
<dbReference type="AlphaFoldDB" id="A0AA40DMP2"/>
<dbReference type="InterPro" id="IPR046676">
    <property type="entry name" value="DUF6546"/>
</dbReference>
<comment type="caution">
    <text evidence="2">The sequence shown here is derived from an EMBL/GenBank/DDBJ whole genome shotgun (WGS) entry which is preliminary data.</text>
</comment>
<name>A0AA40DMP2_9PEZI</name>
<reference evidence="2" key="1">
    <citation type="submission" date="2023-06" db="EMBL/GenBank/DDBJ databases">
        <title>Genome-scale phylogeny and comparative genomics of the fungal order Sordariales.</title>
        <authorList>
            <consortium name="Lawrence Berkeley National Laboratory"/>
            <person name="Hensen N."/>
            <person name="Bonometti L."/>
            <person name="Westerberg I."/>
            <person name="Brannstrom I.O."/>
            <person name="Guillou S."/>
            <person name="Cros-Aarteil S."/>
            <person name="Calhoun S."/>
            <person name="Haridas S."/>
            <person name="Kuo A."/>
            <person name="Mondo S."/>
            <person name="Pangilinan J."/>
            <person name="Riley R."/>
            <person name="Labutti K."/>
            <person name="Andreopoulos B."/>
            <person name="Lipzen A."/>
            <person name="Chen C."/>
            <person name="Yanf M."/>
            <person name="Daum C."/>
            <person name="Ng V."/>
            <person name="Clum A."/>
            <person name="Steindorff A."/>
            <person name="Ohm R."/>
            <person name="Martin F."/>
            <person name="Silar P."/>
            <person name="Natvig D."/>
            <person name="Lalanne C."/>
            <person name="Gautier V."/>
            <person name="Ament-Velasquez S.L."/>
            <person name="Kruys A."/>
            <person name="Hutchinson M.I."/>
            <person name="Powell A.J."/>
            <person name="Barry K."/>
            <person name="Miller A.N."/>
            <person name="Grigoriev I.V."/>
            <person name="Debuchy R."/>
            <person name="Gladieux P."/>
            <person name="Thoren M.H."/>
            <person name="Johannesson H."/>
        </authorList>
    </citation>
    <scope>NUCLEOTIDE SEQUENCE</scope>
    <source>
        <strain evidence="2">SMH4607-1</strain>
    </source>
</reference>
<sequence length="554" mass="62441">MPKAEWGSLPRELHLRIWEAMLDDQDPPLQGIQGRPFRHGPEYPKAALLAAVSKSWQAFFETHNFRRLILVTSPHRSCVYKFSKYTSRVPRRRLMVEQILLRIELGEHCRPLDPDADPRGSDGLTEQTKFLLREIMHLLQVLCFWDLPAGDGPTMEIDLRYVAGEGPHSLLRFKCLSNNGGLRPARERTCSPAFLMAAQIGQGIPLLDEPELKTAEFPNAPVVKGLLMRSHTYSAVGPLAIGALIRSLPGLENIEIEVACGIKTYGREPKQIQVSMQALQVSGSAGLKRLSVFENWSLGHYLSTAKSIEFERAEREAGEWLARASRSLEHLSAAFVADAEDFFRDFLPGAVPRAVPGNGEATSDLWPHLESLALTAWVLRPPPWGDASATKAAGMLQAAARAALEMPRLRTMEIWNASTRNSACVFRYRRRGGPGGNDPTITMSSPDGSEWCHEFLQPQVIEAWDKVAQRHSGRCLKVDVPGLPPPSYRARRSEAREPPVNRYLELRDLILLYPVWPTRQCPRWQGHGIQQKMEEWDDRQSRHPDRWCDLDVDI</sequence>
<protein>
    <recommendedName>
        <fullName evidence="1">DUF6546 domain-containing protein</fullName>
    </recommendedName>
</protein>